<evidence type="ECO:0000256" key="1">
    <source>
        <dbReference type="SAM" id="MobiDB-lite"/>
    </source>
</evidence>
<accession>A0A8H3J861</accession>
<feature type="compositionally biased region" description="Pro residues" evidence="1">
    <location>
        <begin position="194"/>
        <end position="210"/>
    </location>
</feature>
<dbReference type="EMBL" id="CAJPDT010000194">
    <property type="protein sequence ID" value="CAF9942553.1"/>
    <property type="molecule type" value="Genomic_DNA"/>
</dbReference>
<comment type="caution">
    <text evidence="2">The sequence shown here is derived from an EMBL/GenBank/DDBJ whole genome shotgun (WGS) entry which is preliminary data.</text>
</comment>
<dbReference type="OrthoDB" id="4138492at2759"/>
<protein>
    <submittedName>
        <fullName evidence="2">Uncharacterized protein</fullName>
    </submittedName>
</protein>
<feature type="compositionally biased region" description="Low complexity" evidence="1">
    <location>
        <begin position="211"/>
        <end position="224"/>
    </location>
</feature>
<feature type="region of interest" description="Disordered" evidence="1">
    <location>
        <begin position="120"/>
        <end position="140"/>
    </location>
</feature>
<dbReference type="Proteomes" id="UP000664534">
    <property type="component" value="Unassembled WGS sequence"/>
</dbReference>
<organism evidence="2 3">
    <name type="scientific">Imshaugia aleurites</name>
    <dbReference type="NCBI Taxonomy" id="172621"/>
    <lineage>
        <taxon>Eukaryota</taxon>
        <taxon>Fungi</taxon>
        <taxon>Dikarya</taxon>
        <taxon>Ascomycota</taxon>
        <taxon>Pezizomycotina</taxon>
        <taxon>Lecanoromycetes</taxon>
        <taxon>OSLEUM clade</taxon>
        <taxon>Lecanoromycetidae</taxon>
        <taxon>Lecanorales</taxon>
        <taxon>Lecanorineae</taxon>
        <taxon>Parmeliaceae</taxon>
        <taxon>Imshaugia</taxon>
    </lineage>
</organism>
<name>A0A8H3J861_9LECA</name>
<gene>
    <name evidence="2" type="ORF">IMSHALPRED_003878</name>
</gene>
<reference evidence="2" key="1">
    <citation type="submission" date="2021-03" db="EMBL/GenBank/DDBJ databases">
        <authorList>
            <person name="Tagirdzhanova G."/>
        </authorList>
    </citation>
    <scope>NUCLEOTIDE SEQUENCE</scope>
</reference>
<sequence>MAYKDQAFKEQGAAGGSLLGYPMTFTTAASYHGFTSILIAQEQSLERLTTILRRTNADSLIVGAGSVPLKELLGLYLDLKKVFWVISPASKHLDWNKLSEGQHGKPDIAVWHDIINEMVSDPSPELPTSDPEPQDPNTILVSEPGERLEVYEIIEFTQKVRAPHSIPHLKSPPRTISLKNHRLRHLRPSYRLSPPAPPLPNRPPPTPPTPHKNLPLNLNPRRPLLQRLPCPHRRHRLKRELQLRIPRPHFRHHHIRRPNVPPEIWGEEEDEGESGRETRR</sequence>
<feature type="region of interest" description="Disordered" evidence="1">
    <location>
        <begin position="253"/>
        <end position="280"/>
    </location>
</feature>
<evidence type="ECO:0000313" key="3">
    <source>
        <dbReference type="Proteomes" id="UP000664534"/>
    </source>
</evidence>
<evidence type="ECO:0000313" key="2">
    <source>
        <dbReference type="EMBL" id="CAF9942553.1"/>
    </source>
</evidence>
<dbReference type="AlphaFoldDB" id="A0A8H3J861"/>
<keyword evidence="3" id="KW-1185">Reference proteome</keyword>
<proteinExistence type="predicted"/>
<feature type="region of interest" description="Disordered" evidence="1">
    <location>
        <begin position="188"/>
        <end position="224"/>
    </location>
</feature>